<evidence type="ECO:0000313" key="3">
    <source>
        <dbReference type="EMBL" id="CAC5356666.1"/>
    </source>
</evidence>
<keyword evidence="4" id="KW-1185">Reference proteome</keyword>
<keyword evidence="2" id="KW-0732">Signal</keyword>
<dbReference type="PANTHER" id="PTHR45902:SF1">
    <property type="entry name" value="LATROPHILIN RECEPTOR-LIKE PROTEIN A"/>
    <property type="match status" value="1"/>
</dbReference>
<dbReference type="PANTHER" id="PTHR45902">
    <property type="entry name" value="LATROPHILIN RECEPTOR-LIKE PROTEIN A"/>
    <property type="match status" value="1"/>
</dbReference>
<keyword evidence="1" id="KW-1133">Transmembrane helix</keyword>
<reference evidence="3 4" key="1">
    <citation type="submission" date="2020-06" db="EMBL/GenBank/DDBJ databases">
        <authorList>
            <person name="Li R."/>
            <person name="Bekaert M."/>
        </authorList>
    </citation>
    <scope>NUCLEOTIDE SEQUENCE [LARGE SCALE GENOMIC DNA]</scope>
    <source>
        <strain evidence="4">wild</strain>
    </source>
</reference>
<feature type="transmembrane region" description="Helical" evidence="1">
    <location>
        <begin position="245"/>
        <end position="264"/>
    </location>
</feature>
<feature type="transmembrane region" description="Helical" evidence="1">
    <location>
        <begin position="284"/>
        <end position="303"/>
    </location>
</feature>
<evidence type="ECO:0000256" key="2">
    <source>
        <dbReference type="SAM" id="SignalP"/>
    </source>
</evidence>
<dbReference type="Gene3D" id="1.20.1070.10">
    <property type="entry name" value="Rhodopsin 7-helix transmembrane proteins"/>
    <property type="match status" value="1"/>
</dbReference>
<keyword evidence="1" id="KW-0812">Transmembrane</keyword>
<feature type="signal peptide" evidence="2">
    <location>
        <begin position="1"/>
        <end position="25"/>
    </location>
</feature>
<evidence type="ECO:0000313" key="4">
    <source>
        <dbReference type="Proteomes" id="UP000507470"/>
    </source>
</evidence>
<feature type="chain" id="PRO_5026669741" description="G-protein coupled receptors family 2 profile 2 domain-containing protein" evidence="2">
    <location>
        <begin position="26"/>
        <end position="319"/>
    </location>
</feature>
<dbReference type="Proteomes" id="UP000507470">
    <property type="component" value="Unassembled WGS sequence"/>
</dbReference>
<dbReference type="AlphaFoldDB" id="A0A6J7ZWD0"/>
<accession>A0A6J7ZWD0</accession>
<sequence>MRELTGIGLLSLWTLEVINFTLCTGKTILETSDSKQIVKVTSSFYILKKIVSNEIQEIENSFNERKIVIVLRDNDTANIVIFKNKKSISDMENSSIRFNKIFRGHISKPLKGHLDAYQIYTPDTNDKFCNYHEVLVNIYSNGAFYINSDKILCDNITLSLSNSLALNLSKYLAIVTYVCFSVSIVSLAIFIVFSRRNKFYNSIPGSNMENLSISLLLANIMFMFGIGASFISSICYVVGIVLHYLWLVVFSFMTIVVAQIVSNLSCLKSHRSVTNEEVEQKRRFSTFVGLFISLLIVVPGIVIDQFGSEYWSLGYGGSV</sequence>
<dbReference type="EMBL" id="CACVKT020000163">
    <property type="protein sequence ID" value="CAC5356666.1"/>
    <property type="molecule type" value="Genomic_DNA"/>
</dbReference>
<keyword evidence="1" id="KW-0472">Membrane</keyword>
<feature type="transmembrane region" description="Helical" evidence="1">
    <location>
        <begin position="214"/>
        <end position="239"/>
    </location>
</feature>
<evidence type="ECO:0000256" key="1">
    <source>
        <dbReference type="SAM" id="Phobius"/>
    </source>
</evidence>
<organism evidence="3 4">
    <name type="scientific">Mytilus coruscus</name>
    <name type="common">Sea mussel</name>
    <dbReference type="NCBI Taxonomy" id="42192"/>
    <lineage>
        <taxon>Eukaryota</taxon>
        <taxon>Metazoa</taxon>
        <taxon>Spiralia</taxon>
        <taxon>Lophotrochozoa</taxon>
        <taxon>Mollusca</taxon>
        <taxon>Bivalvia</taxon>
        <taxon>Autobranchia</taxon>
        <taxon>Pteriomorphia</taxon>
        <taxon>Mytilida</taxon>
        <taxon>Mytiloidea</taxon>
        <taxon>Mytilidae</taxon>
        <taxon>Mytilinae</taxon>
        <taxon>Mytilus</taxon>
    </lineage>
</organism>
<gene>
    <name evidence="3" type="ORF">MCOR_698</name>
</gene>
<name>A0A6J7ZWD0_MYTCO</name>
<dbReference type="InterPro" id="IPR053231">
    <property type="entry name" value="GPCR_LN-TM7"/>
</dbReference>
<evidence type="ECO:0008006" key="5">
    <source>
        <dbReference type="Google" id="ProtNLM"/>
    </source>
</evidence>
<proteinExistence type="predicted"/>
<feature type="transmembrane region" description="Helical" evidence="1">
    <location>
        <begin position="171"/>
        <end position="193"/>
    </location>
</feature>
<dbReference type="OrthoDB" id="10051649at2759"/>
<protein>
    <recommendedName>
        <fullName evidence="5">G-protein coupled receptors family 2 profile 2 domain-containing protein</fullName>
    </recommendedName>
</protein>